<sequence length="574" mass="63216">MERMGSSLKRPRLQNADEAAEEVHDLVKLVHRRAGDVQEFLTHLKTKEDELAKALEKLHNAETLLEQFRASSRAMQADRNQTPAIKREETSVDAVDNQTPSREVRHVRASPSSAKKSAAANSPSKASSRAKQGDRNQKREDTSLNAVNNQTPSREVPHVRASPSLAKKSAAAESPSTHPTKTSGGASASRPVDLGPSSADRGKKKSSKRASGVEENSKKAKGAVQREYVDLISMIRSQSKPTKLDVAFPVYVPNHHKRKPRSLVMSPAIDHLCATSALDGVVNFWQITQDKAFGLNLSHNVDCISPGQRRWPEDLAWHPHGETLFAVYTADGGPQIGIIKTSKAKSGNKPRFLEDKPHEKGIINTIEFMPWSNGSQFVTGGCDHGVVLWTETEKKWHPRLLHRTLHSSAVTGVGGIPNKNFVISSGMDKRVFAIDPSHGRSTFAHQLESKALGVAPNPADCNLVMVQTGTPGQQLRLFDIRVQRTELHCFGWKQLAGDAQSGYISQSWSPDGLYCASGSTDPKIHVFDIRYNSKEPVQTFDAHQKRVFKAAWHPSLPLMLSISSDLFIGIHKIF</sequence>
<organism evidence="3 4">
    <name type="scientific">Ceratodon purpureus</name>
    <name type="common">Fire moss</name>
    <name type="synonym">Dicranum purpureum</name>
    <dbReference type="NCBI Taxonomy" id="3225"/>
    <lineage>
        <taxon>Eukaryota</taxon>
        <taxon>Viridiplantae</taxon>
        <taxon>Streptophyta</taxon>
        <taxon>Embryophyta</taxon>
        <taxon>Bryophyta</taxon>
        <taxon>Bryophytina</taxon>
        <taxon>Bryopsida</taxon>
        <taxon>Dicranidae</taxon>
        <taxon>Pseudoditrichales</taxon>
        <taxon>Ditrichaceae</taxon>
        <taxon>Ceratodon</taxon>
    </lineage>
</organism>
<evidence type="ECO:0008006" key="5">
    <source>
        <dbReference type="Google" id="ProtNLM"/>
    </source>
</evidence>
<name>A0A8T0IHW9_CERPU</name>
<dbReference type="SUPFAM" id="SSF50978">
    <property type="entry name" value="WD40 repeat-like"/>
    <property type="match status" value="1"/>
</dbReference>
<dbReference type="Gene3D" id="2.130.10.10">
    <property type="entry name" value="YVTN repeat-like/Quinoprotein amine dehydrogenase"/>
    <property type="match status" value="2"/>
</dbReference>
<dbReference type="PANTHER" id="PTHR47232:SF1">
    <property type="entry name" value="TRANSDUCIN FAMILY PROTEIN _ WD-40 REPEAT FAMILY PROTEIN"/>
    <property type="match status" value="1"/>
</dbReference>
<feature type="compositionally biased region" description="Low complexity" evidence="2">
    <location>
        <begin position="161"/>
        <end position="176"/>
    </location>
</feature>
<dbReference type="InterPro" id="IPR001680">
    <property type="entry name" value="WD40_rpt"/>
</dbReference>
<dbReference type="Pfam" id="PF00400">
    <property type="entry name" value="WD40"/>
    <property type="match status" value="1"/>
</dbReference>
<dbReference type="InterPro" id="IPR036322">
    <property type="entry name" value="WD40_repeat_dom_sf"/>
</dbReference>
<dbReference type="PANTHER" id="PTHR47232">
    <property type="entry name" value="TRANSDUCIN FAMILY PROTEIN / WD-40 REPEAT FAMILY PROTEIN"/>
    <property type="match status" value="1"/>
</dbReference>
<evidence type="ECO:0000313" key="4">
    <source>
        <dbReference type="Proteomes" id="UP000822688"/>
    </source>
</evidence>
<feature type="region of interest" description="Disordered" evidence="2">
    <location>
        <begin position="73"/>
        <end position="223"/>
    </location>
</feature>
<feature type="coiled-coil region" evidence="1">
    <location>
        <begin position="37"/>
        <end position="71"/>
    </location>
</feature>
<keyword evidence="1" id="KW-0175">Coiled coil</keyword>
<gene>
    <name evidence="3" type="ORF">KC19_3G129400</name>
</gene>
<keyword evidence="4" id="KW-1185">Reference proteome</keyword>
<dbReference type="SMART" id="SM00320">
    <property type="entry name" value="WD40"/>
    <property type="match status" value="6"/>
</dbReference>
<dbReference type="Proteomes" id="UP000822688">
    <property type="component" value="Chromosome 3"/>
</dbReference>
<accession>A0A8T0IHW9</accession>
<protein>
    <recommendedName>
        <fullName evidence="5">Transducin/WD40 repeat-like superfamily protein</fullName>
    </recommendedName>
</protein>
<evidence type="ECO:0000313" key="3">
    <source>
        <dbReference type="EMBL" id="KAG0583350.1"/>
    </source>
</evidence>
<feature type="compositionally biased region" description="Polar residues" evidence="2">
    <location>
        <begin position="73"/>
        <end position="83"/>
    </location>
</feature>
<feature type="compositionally biased region" description="Low complexity" evidence="2">
    <location>
        <begin position="109"/>
        <end position="130"/>
    </location>
</feature>
<feature type="compositionally biased region" description="Polar residues" evidence="2">
    <location>
        <begin position="143"/>
        <end position="153"/>
    </location>
</feature>
<proteinExistence type="predicted"/>
<feature type="compositionally biased region" description="Basic and acidic residues" evidence="2">
    <location>
        <begin position="131"/>
        <end position="142"/>
    </location>
</feature>
<evidence type="ECO:0000256" key="1">
    <source>
        <dbReference type="SAM" id="Coils"/>
    </source>
</evidence>
<reference evidence="3" key="1">
    <citation type="submission" date="2020-06" db="EMBL/GenBank/DDBJ databases">
        <title>WGS assembly of Ceratodon purpureus strain R40.</title>
        <authorList>
            <person name="Carey S.B."/>
            <person name="Jenkins J."/>
            <person name="Shu S."/>
            <person name="Lovell J.T."/>
            <person name="Sreedasyam A."/>
            <person name="Maumus F."/>
            <person name="Tiley G.P."/>
            <person name="Fernandez-Pozo N."/>
            <person name="Barry K."/>
            <person name="Chen C."/>
            <person name="Wang M."/>
            <person name="Lipzen A."/>
            <person name="Daum C."/>
            <person name="Saski C.A."/>
            <person name="Payton A.C."/>
            <person name="Mcbreen J.C."/>
            <person name="Conrad R.E."/>
            <person name="Kollar L.M."/>
            <person name="Olsson S."/>
            <person name="Huttunen S."/>
            <person name="Landis J.B."/>
            <person name="Wickett N.J."/>
            <person name="Johnson M.G."/>
            <person name="Rensing S.A."/>
            <person name="Grimwood J."/>
            <person name="Schmutz J."/>
            <person name="Mcdaniel S.F."/>
        </authorList>
    </citation>
    <scope>NUCLEOTIDE SEQUENCE</scope>
    <source>
        <strain evidence="3">R40</strain>
    </source>
</reference>
<dbReference type="AlphaFoldDB" id="A0A8T0IHW9"/>
<dbReference type="InterPro" id="IPR015943">
    <property type="entry name" value="WD40/YVTN_repeat-like_dom_sf"/>
</dbReference>
<feature type="compositionally biased region" description="Polar residues" evidence="2">
    <location>
        <begin position="177"/>
        <end position="186"/>
    </location>
</feature>
<comment type="caution">
    <text evidence="3">The sequence shown here is derived from an EMBL/GenBank/DDBJ whole genome shotgun (WGS) entry which is preliminary data.</text>
</comment>
<dbReference type="EMBL" id="CM026423">
    <property type="protein sequence ID" value="KAG0583350.1"/>
    <property type="molecule type" value="Genomic_DNA"/>
</dbReference>
<evidence type="ECO:0000256" key="2">
    <source>
        <dbReference type="SAM" id="MobiDB-lite"/>
    </source>
</evidence>